<evidence type="ECO:0000313" key="2">
    <source>
        <dbReference type="Proteomes" id="UP000268829"/>
    </source>
</evidence>
<keyword evidence="2" id="KW-1185">Reference proteome</keyword>
<dbReference type="OrthoDB" id="2468683at2"/>
<proteinExistence type="predicted"/>
<name>A0A3M8B743_9BACL</name>
<dbReference type="RefSeq" id="WP_122903746.1">
    <property type="nucleotide sequence ID" value="NZ_RHHS01000014.1"/>
</dbReference>
<protein>
    <submittedName>
        <fullName evidence="1">Uncharacterized protein</fullName>
    </submittedName>
</protein>
<accession>A0A3M8B743</accession>
<dbReference type="EMBL" id="RHHS01000014">
    <property type="protein sequence ID" value="RNB59189.1"/>
    <property type="molecule type" value="Genomic_DNA"/>
</dbReference>
<gene>
    <name evidence="1" type="ORF">EDM57_05390</name>
</gene>
<comment type="caution">
    <text evidence="1">The sequence shown here is derived from an EMBL/GenBank/DDBJ whole genome shotgun (WGS) entry which is preliminary data.</text>
</comment>
<sequence length="105" mass="10906">MIAQSYLQTVRDDLLARVTGGDILLNDTVSVPVRAVAISSHPVAGMQDAIALQVSAQYVASVPVITSAKLRTSTGAVVAEKTAAIEMDGAQFVDLTFVFEVKGGA</sequence>
<organism evidence="1 2">
    <name type="scientific">Brevibacillus gelatini</name>
    <dbReference type="NCBI Taxonomy" id="1655277"/>
    <lineage>
        <taxon>Bacteria</taxon>
        <taxon>Bacillati</taxon>
        <taxon>Bacillota</taxon>
        <taxon>Bacilli</taxon>
        <taxon>Bacillales</taxon>
        <taxon>Paenibacillaceae</taxon>
        <taxon>Brevibacillus</taxon>
    </lineage>
</organism>
<reference evidence="1 2" key="1">
    <citation type="submission" date="2018-10" db="EMBL/GenBank/DDBJ databases">
        <title>Phylogenomics of Brevibacillus.</title>
        <authorList>
            <person name="Dunlap C."/>
        </authorList>
    </citation>
    <scope>NUCLEOTIDE SEQUENCE [LARGE SCALE GENOMIC DNA]</scope>
    <source>
        <strain evidence="1 2">DSM 100115</strain>
    </source>
</reference>
<evidence type="ECO:0000313" key="1">
    <source>
        <dbReference type="EMBL" id="RNB59189.1"/>
    </source>
</evidence>
<dbReference type="Proteomes" id="UP000268829">
    <property type="component" value="Unassembled WGS sequence"/>
</dbReference>
<dbReference type="AlphaFoldDB" id="A0A3M8B743"/>